<proteinExistence type="predicted"/>
<protein>
    <submittedName>
        <fullName evidence="1">Uncharacterized protein</fullName>
    </submittedName>
</protein>
<name>A0A2Z5Y4Y3_9ENTE</name>
<dbReference type="GeneID" id="39499523"/>
<organism evidence="1 2">
    <name type="scientific">Melissococcus plutonius</name>
    <dbReference type="NCBI Taxonomy" id="33970"/>
    <lineage>
        <taxon>Bacteria</taxon>
        <taxon>Bacillati</taxon>
        <taxon>Bacillota</taxon>
        <taxon>Bacilli</taxon>
        <taxon>Lactobacillales</taxon>
        <taxon>Enterococcaceae</taxon>
        <taxon>Melissococcus</taxon>
    </lineage>
</organism>
<sequence>MTTRKEEGIAITMKGFPYLVFDGKNFEKVVAFCSPHKVRKTKKFNTTKKVAIDFPTGNRSIQPNEILVKVTEGEYLILSRTVFDFLFFDA</sequence>
<keyword evidence="1" id="KW-0614">Plasmid</keyword>
<dbReference type="RefSeq" id="WP_126347325.1">
    <property type="nucleotide sequence ID" value="NZ_AP018494.1"/>
</dbReference>
<dbReference type="Proteomes" id="UP000269226">
    <property type="component" value="Plasmid pMP19"/>
</dbReference>
<evidence type="ECO:0000313" key="2">
    <source>
        <dbReference type="Proteomes" id="UP000269226"/>
    </source>
</evidence>
<evidence type="ECO:0000313" key="1">
    <source>
        <dbReference type="EMBL" id="BBC61871.1"/>
    </source>
</evidence>
<reference evidence="1 2" key="1">
    <citation type="submission" date="2018-01" db="EMBL/GenBank/DDBJ databases">
        <title>Whole genome sequence of Melissococcus plutonius DAT561.</title>
        <authorList>
            <person name="Okumura K."/>
            <person name="Takamatsu D."/>
            <person name="Okura M."/>
        </authorList>
    </citation>
    <scope>NUCLEOTIDE SEQUENCE [LARGE SCALE GENOMIC DNA]</scope>
    <source>
        <strain evidence="1 2">DAT561</strain>
        <plasmid evidence="2">pmp19 dat561 dna</plasmid>
    </source>
</reference>
<accession>A0A2Z5Y4Y3</accession>
<gene>
    <name evidence="1" type="ORF">DAT561_p0009</name>
</gene>
<dbReference type="AlphaFoldDB" id="A0A2Z5Y4Y3"/>
<geneLocation type="plasmid" evidence="2">
    <name>pmp19 dat561 dna</name>
</geneLocation>
<dbReference type="EMBL" id="AP018494">
    <property type="protein sequence ID" value="BBC61871.1"/>
    <property type="molecule type" value="Genomic_DNA"/>
</dbReference>